<accession>A0A8J4B1R0</accession>
<name>A0A8J4B1R0_9CHLO</name>
<feature type="region of interest" description="Disordered" evidence="1">
    <location>
        <begin position="102"/>
        <end position="123"/>
    </location>
</feature>
<dbReference type="EMBL" id="BNCO01000012">
    <property type="protein sequence ID" value="GIL52046.1"/>
    <property type="molecule type" value="Genomic_DNA"/>
</dbReference>
<comment type="caution">
    <text evidence="2">The sequence shown here is derived from an EMBL/GenBank/DDBJ whole genome shotgun (WGS) entry which is preliminary data.</text>
</comment>
<organism evidence="2 3">
    <name type="scientific">Volvox africanus</name>
    <dbReference type="NCBI Taxonomy" id="51714"/>
    <lineage>
        <taxon>Eukaryota</taxon>
        <taxon>Viridiplantae</taxon>
        <taxon>Chlorophyta</taxon>
        <taxon>core chlorophytes</taxon>
        <taxon>Chlorophyceae</taxon>
        <taxon>CS clade</taxon>
        <taxon>Chlamydomonadales</taxon>
        <taxon>Volvocaceae</taxon>
        <taxon>Volvox</taxon>
    </lineage>
</organism>
<dbReference type="Proteomes" id="UP000747399">
    <property type="component" value="Unassembled WGS sequence"/>
</dbReference>
<proteinExistence type="predicted"/>
<evidence type="ECO:0000313" key="2">
    <source>
        <dbReference type="EMBL" id="GIL52046.1"/>
    </source>
</evidence>
<protein>
    <submittedName>
        <fullName evidence="2">Uncharacterized protein</fullName>
    </submittedName>
</protein>
<dbReference type="AlphaFoldDB" id="A0A8J4B1R0"/>
<keyword evidence="3" id="KW-1185">Reference proteome</keyword>
<sequence>MKACLGLRNQGRQANSRPCYSHDHWTWKYLGVACIKTLLLSRYDYTAERKRLRGQSAPHAKNIITDTKAVERDAPQTSYPYNDADGNRQKATIEHIFPALESTSSTAQQQPSSSSSSSRPAAPWQVGWQMNERNVYWNDDLKTRLIKRIASDELGVSDGEMDERLQQLGALLPGLQSRLARAPPKLVARLAANTGEVAQRLLRLKIAFPQVVARWYPSLVCDHFRLLTAARRLL</sequence>
<evidence type="ECO:0000313" key="3">
    <source>
        <dbReference type="Proteomes" id="UP000747399"/>
    </source>
</evidence>
<reference evidence="2" key="1">
    <citation type="journal article" date="2021" name="Proc. Natl. Acad. Sci. U.S.A.">
        <title>Three genomes in the algal genus Volvox reveal the fate of a haploid sex-determining region after a transition to homothallism.</title>
        <authorList>
            <person name="Yamamoto K."/>
            <person name="Hamaji T."/>
            <person name="Kawai-Toyooka H."/>
            <person name="Matsuzaki R."/>
            <person name="Takahashi F."/>
            <person name="Nishimura Y."/>
            <person name="Kawachi M."/>
            <person name="Noguchi H."/>
            <person name="Minakuchi Y."/>
            <person name="Umen J.G."/>
            <person name="Toyoda A."/>
            <person name="Nozaki H."/>
        </authorList>
    </citation>
    <scope>NUCLEOTIDE SEQUENCE</scope>
    <source>
        <strain evidence="2">NIES-3780</strain>
    </source>
</reference>
<evidence type="ECO:0000256" key="1">
    <source>
        <dbReference type="SAM" id="MobiDB-lite"/>
    </source>
</evidence>
<feature type="region of interest" description="Disordered" evidence="1">
    <location>
        <begin position="65"/>
        <end position="87"/>
    </location>
</feature>
<gene>
    <name evidence="2" type="ORF">Vafri_8009</name>
</gene>